<proteinExistence type="predicted"/>
<dbReference type="AlphaFoldDB" id="A0A0L7QS67"/>
<keyword evidence="3" id="KW-1185">Reference proteome</keyword>
<reference evidence="2 3" key="1">
    <citation type="submission" date="2015-07" db="EMBL/GenBank/DDBJ databases">
        <title>The genome of Habropoda laboriosa.</title>
        <authorList>
            <person name="Pan H."/>
            <person name="Kapheim K."/>
        </authorList>
    </citation>
    <scope>NUCLEOTIDE SEQUENCE [LARGE SCALE GENOMIC DNA]</scope>
    <source>
        <strain evidence="2">0110345459</strain>
    </source>
</reference>
<protein>
    <submittedName>
        <fullName evidence="2">Uncharacterized protein</fullName>
    </submittedName>
</protein>
<gene>
    <name evidence="2" type="ORF">WH47_05086</name>
</gene>
<dbReference type="EMBL" id="KQ414758">
    <property type="protein sequence ID" value="KOC61482.1"/>
    <property type="molecule type" value="Genomic_DNA"/>
</dbReference>
<evidence type="ECO:0000256" key="1">
    <source>
        <dbReference type="SAM" id="Phobius"/>
    </source>
</evidence>
<dbReference type="OrthoDB" id="7596786at2759"/>
<accession>A0A0L7QS67</accession>
<sequence length="109" mass="12342">MNTSEYSKLSTGIQGRNYYNGYGETAVTSTYYPAFDPLSVMASLAFLAFLFQSLVSLFDRSRSVTPTAVTARQFMELKMLTLTTQILHALEKYEKNRNGKLSNAKHKIR</sequence>
<keyword evidence="1" id="KW-1133">Transmembrane helix</keyword>
<keyword evidence="1" id="KW-0472">Membrane</keyword>
<name>A0A0L7QS67_9HYME</name>
<dbReference type="Proteomes" id="UP000053825">
    <property type="component" value="Unassembled WGS sequence"/>
</dbReference>
<evidence type="ECO:0000313" key="2">
    <source>
        <dbReference type="EMBL" id="KOC61482.1"/>
    </source>
</evidence>
<organism evidence="2 3">
    <name type="scientific">Habropoda laboriosa</name>
    <dbReference type="NCBI Taxonomy" id="597456"/>
    <lineage>
        <taxon>Eukaryota</taxon>
        <taxon>Metazoa</taxon>
        <taxon>Ecdysozoa</taxon>
        <taxon>Arthropoda</taxon>
        <taxon>Hexapoda</taxon>
        <taxon>Insecta</taxon>
        <taxon>Pterygota</taxon>
        <taxon>Neoptera</taxon>
        <taxon>Endopterygota</taxon>
        <taxon>Hymenoptera</taxon>
        <taxon>Apocrita</taxon>
        <taxon>Aculeata</taxon>
        <taxon>Apoidea</taxon>
        <taxon>Anthophila</taxon>
        <taxon>Apidae</taxon>
        <taxon>Habropoda</taxon>
    </lineage>
</organism>
<feature type="transmembrane region" description="Helical" evidence="1">
    <location>
        <begin position="38"/>
        <end position="58"/>
    </location>
</feature>
<evidence type="ECO:0000313" key="3">
    <source>
        <dbReference type="Proteomes" id="UP000053825"/>
    </source>
</evidence>
<keyword evidence="1" id="KW-0812">Transmembrane</keyword>